<keyword evidence="3" id="KW-1185">Reference proteome</keyword>
<dbReference type="InterPro" id="IPR050515">
    <property type="entry name" value="Beta-lactam/transpept"/>
</dbReference>
<gene>
    <name evidence="2" type="ORF">BDZ31_003984</name>
</gene>
<evidence type="ECO:0000313" key="2">
    <source>
        <dbReference type="EMBL" id="MBB4664373.1"/>
    </source>
</evidence>
<dbReference type="InterPro" id="IPR012338">
    <property type="entry name" value="Beta-lactam/transpept-like"/>
</dbReference>
<name>A0A840IJN6_9ACTN</name>
<dbReference type="PANTHER" id="PTHR30627:SF24">
    <property type="entry name" value="PENICILLIN-BINDING PROTEIN 4B"/>
    <property type="match status" value="1"/>
</dbReference>
<dbReference type="GO" id="GO:0071972">
    <property type="term" value="F:peptidoglycan L,D-transpeptidase activity"/>
    <property type="evidence" value="ECO:0007669"/>
    <property type="project" value="TreeGrafter"/>
</dbReference>
<organism evidence="2 3">
    <name type="scientific">Conexibacter arvalis</name>
    <dbReference type="NCBI Taxonomy" id="912552"/>
    <lineage>
        <taxon>Bacteria</taxon>
        <taxon>Bacillati</taxon>
        <taxon>Actinomycetota</taxon>
        <taxon>Thermoleophilia</taxon>
        <taxon>Solirubrobacterales</taxon>
        <taxon>Conexibacteraceae</taxon>
        <taxon>Conexibacter</taxon>
    </lineage>
</organism>
<evidence type="ECO:0000313" key="3">
    <source>
        <dbReference type="Proteomes" id="UP000585272"/>
    </source>
</evidence>
<comment type="caution">
    <text evidence="2">The sequence shown here is derived from an EMBL/GenBank/DDBJ whole genome shotgun (WGS) entry which is preliminary data.</text>
</comment>
<dbReference type="GO" id="GO:0051301">
    <property type="term" value="P:cell division"/>
    <property type="evidence" value="ECO:0007669"/>
    <property type="project" value="UniProtKB-KW"/>
</dbReference>
<protein>
    <submittedName>
        <fullName evidence="2">Cell division protein FtsI/penicillin-binding protein 2</fullName>
    </submittedName>
</protein>
<accession>A0A840IJN6</accession>
<dbReference type="RefSeq" id="WP_183344391.1">
    <property type="nucleotide sequence ID" value="NZ_JACHNU010000007.1"/>
</dbReference>
<dbReference type="GO" id="GO:0071555">
    <property type="term" value="P:cell wall organization"/>
    <property type="evidence" value="ECO:0007669"/>
    <property type="project" value="TreeGrafter"/>
</dbReference>
<dbReference type="Gene3D" id="3.40.710.10">
    <property type="entry name" value="DD-peptidase/beta-lactamase superfamily"/>
    <property type="match status" value="1"/>
</dbReference>
<dbReference type="GO" id="GO:0008658">
    <property type="term" value="F:penicillin binding"/>
    <property type="evidence" value="ECO:0007669"/>
    <property type="project" value="InterPro"/>
</dbReference>
<feature type="domain" description="Penicillin-binding protein transpeptidase" evidence="1">
    <location>
        <begin position="266"/>
        <end position="563"/>
    </location>
</feature>
<keyword evidence="2" id="KW-0132">Cell division</keyword>
<reference evidence="2 3" key="1">
    <citation type="submission" date="2020-08" db="EMBL/GenBank/DDBJ databases">
        <title>Genomic Encyclopedia of Archaeal and Bacterial Type Strains, Phase II (KMG-II): from individual species to whole genera.</title>
        <authorList>
            <person name="Goeker M."/>
        </authorList>
    </citation>
    <scope>NUCLEOTIDE SEQUENCE [LARGE SCALE GENOMIC DNA]</scope>
    <source>
        <strain evidence="2 3">DSM 23288</strain>
    </source>
</reference>
<dbReference type="PANTHER" id="PTHR30627">
    <property type="entry name" value="PEPTIDOGLYCAN D,D-TRANSPEPTIDASE"/>
    <property type="match status" value="1"/>
</dbReference>
<dbReference type="AlphaFoldDB" id="A0A840IJN6"/>
<dbReference type="EMBL" id="JACHNU010000007">
    <property type="protein sequence ID" value="MBB4664373.1"/>
    <property type="molecule type" value="Genomic_DNA"/>
</dbReference>
<dbReference type="Proteomes" id="UP000585272">
    <property type="component" value="Unassembled WGS sequence"/>
</dbReference>
<dbReference type="Pfam" id="PF00905">
    <property type="entry name" value="Transpeptidase"/>
    <property type="match status" value="1"/>
</dbReference>
<sequence length="578" mass="58095">MLLALVTLVVLLFSCGGESERLKSARAWVAAWERGDARAMHRLLDPRSSRAVSVADLRAALARAGATATADGPVHALAVSETDDGAEATLRVPTRAFGTVRAKTAIEVGDDGVVWSPHLAFPGLRPGERLAARTELPPRASLLAADGAVLAAGPERAPDAAVAEVAAETVGMVAAVAAADSDAGGAIDAERSAALRAEGVPPGAQVGVNGLERALDDRLRGTPGGRLTAGGRLLAAQAPRPAPPVRTTIDPGVVRAAIAAMADRPGGAVAVDPRDGAVLGWAGTPFSGLGPPGSTFKIVTLVAALEAGITSERAVYPHEQQALLDGAPLQNADRELCGGTLYETFAHSCNSVFAPFGAQLGMARLAATAARFGFGRAPDLPGAATSTVGTVSGDEDALALGSTAIGQGKVSASALQIAVVTAAIARDGRRPRLTVDAVAAAQARRRGARPPQRATSAAVAADVQAAMRAVVRDGTGTAAAIDGTEVAGKTGTAELGVTQRCPVEPEPGAEPCVEEDDPTDTDAWFTGYAPAGDGERPRAVVTVVLTRAGTGGGTAAPVARELLLAALARDEVAASGDS</sequence>
<evidence type="ECO:0000259" key="1">
    <source>
        <dbReference type="Pfam" id="PF00905"/>
    </source>
</evidence>
<keyword evidence="2" id="KW-0131">Cell cycle</keyword>
<dbReference type="GO" id="GO:0005886">
    <property type="term" value="C:plasma membrane"/>
    <property type="evidence" value="ECO:0007669"/>
    <property type="project" value="TreeGrafter"/>
</dbReference>
<proteinExistence type="predicted"/>
<dbReference type="Gene3D" id="3.90.1310.10">
    <property type="entry name" value="Penicillin-binding protein 2a (Domain 2)"/>
    <property type="match status" value="1"/>
</dbReference>
<dbReference type="InterPro" id="IPR001460">
    <property type="entry name" value="PCN-bd_Tpept"/>
</dbReference>
<dbReference type="SUPFAM" id="SSF56601">
    <property type="entry name" value="beta-lactamase/transpeptidase-like"/>
    <property type="match status" value="1"/>
</dbReference>